<dbReference type="EMBL" id="JAGGMQ010000001">
    <property type="protein sequence ID" value="MBP2168047.1"/>
    <property type="molecule type" value="Genomic_DNA"/>
</dbReference>
<protein>
    <submittedName>
        <fullName evidence="1">Uncharacterized protein</fullName>
    </submittedName>
</protein>
<gene>
    <name evidence="1" type="ORF">J2125_001239</name>
</gene>
<comment type="caution">
    <text evidence="1">The sequence shown here is derived from an EMBL/GenBank/DDBJ whole genome shotgun (WGS) entry which is preliminary data.</text>
</comment>
<name>A0ABS4P5Y1_9GAMM</name>
<organism evidence="1 2">
    <name type="scientific">Winslowiella toletana</name>
    <dbReference type="NCBI Taxonomy" id="92490"/>
    <lineage>
        <taxon>Bacteria</taxon>
        <taxon>Pseudomonadati</taxon>
        <taxon>Pseudomonadota</taxon>
        <taxon>Gammaproteobacteria</taxon>
        <taxon>Enterobacterales</taxon>
        <taxon>Erwiniaceae</taxon>
        <taxon>Winslowiella</taxon>
    </lineage>
</organism>
<dbReference type="Proteomes" id="UP001195624">
    <property type="component" value="Unassembled WGS sequence"/>
</dbReference>
<sequence>MQTNLVNDRMPLLIPSAGFDTKLSMTEKNIEHSESFIASGVNEFSLPGFVIPHGYRLLSSVKGDQYRLVTDSEIPETIYAVKLALHDRIITGRNV</sequence>
<proteinExistence type="predicted"/>
<accession>A0ABS4P5Y1</accession>
<evidence type="ECO:0000313" key="2">
    <source>
        <dbReference type="Proteomes" id="UP001195624"/>
    </source>
</evidence>
<keyword evidence="2" id="KW-1185">Reference proteome</keyword>
<reference evidence="2" key="1">
    <citation type="submission" date="2023-07" db="EMBL/GenBank/DDBJ databases">
        <title>Genome mining of underrepresented organisms for secondary metabolites.</title>
        <authorList>
            <person name="D'Agostino P.M."/>
        </authorList>
    </citation>
    <scope>NUCLEOTIDE SEQUENCE [LARGE SCALE GENOMIC DNA]</scope>
    <source>
        <strain evidence="2">WS4403</strain>
    </source>
</reference>
<evidence type="ECO:0000313" key="1">
    <source>
        <dbReference type="EMBL" id="MBP2168047.1"/>
    </source>
</evidence>